<comment type="caution">
    <text evidence="2">The sequence shown here is derived from an EMBL/GenBank/DDBJ whole genome shotgun (WGS) entry which is preliminary data.</text>
</comment>
<proteinExistence type="predicted"/>
<dbReference type="EMBL" id="BSFP01000083">
    <property type="protein sequence ID" value="GLL07017.1"/>
    <property type="molecule type" value="Genomic_DNA"/>
</dbReference>
<name>A0A9W6NSC9_9ACTN</name>
<evidence type="ECO:0000313" key="2">
    <source>
        <dbReference type="EMBL" id="GLL07017.1"/>
    </source>
</evidence>
<protein>
    <submittedName>
        <fullName evidence="2">Uncharacterized protein</fullName>
    </submittedName>
</protein>
<accession>A0A9W6NSC9</accession>
<feature type="compositionally biased region" description="Basic and acidic residues" evidence="1">
    <location>
        <begin position="45"/>
        <end position="54"/>
    </location>
</feature>
<dbReference type="AlphaFoldDB" id="A0A9W6NSC9"/>
<reference evidence="2" key="1">
    <citation type="journal article" date="2014" name="Int. J. Syst. Evol. Microbiol.">
        <title>Complete genome sequence of Corynebacterium casei LMG S-19264T (=DSM 44701T), isolated from a smear-ripened cheese.</title>
        <authorList>
            <consortium name="US DOE Joint Genome Institute (JGI-PGF)"/>
            <person name="Walter F."/>
            <person name="Albersmeier A."/>
            <person name="Kalinowski J."/>
            <person name="Ruckert C."/>
        </authorList>
    </citation>
    <scope>NUCLEOTIDE SEQUENCE</scope>
    <source>
        <strain evidence="2">VKM Ac-1321</strain>
    </source>
</reference>
<dbReference type="RefSeq" id="WP_261959048.1">
    <property type="nucleotide sequence ID" value="NZ_BAAAXA010000001.1"/>
</dbReference>
<keyword evidence="3" id="KW-1185">Reference proteome</keyword>
<evidence type="ECO:0000313" key="3">
    <source>
        <dbReference type="Proteomes" id="UP001143480"/>
    </source>
</evidence>
<evidence type="ECO:0000256" key="1">
    <source>
        <dbReference type="SAM" id="MobiDB-lite"/>
    </source>
</evidence>
<feature type="region of interest" description="Disordered" evidence="1">
    <location>
        <begin position="1"/>
        <end position="54"/>
    </location>
</feature>
<reference evidence="2" key="2">
    <citation type="submission" date="2023-01" db="EMBL/GenBank/DDBJ databases">
        <authorList>
            <person name="Sun Q."/>
            <person name="Evtushenko L."/>
        </authorList>
    </citation>
    <scope>NUCLEOTIDE SEQUENCE</scope>
    <source>
        <strain evidence="2">VKM Ac-1321</strain>
    </source>
</reference>
<gene>
    <name evidence="2" type="ORF">GCM10017581_087680</name>
</gene>
<organism evidence="2 3">
    <name type="scientific">Dactylosporangium matsuzakiense</name>
    <dbReference type="NCBI Taxonomy" id="53360"/>
    <lineage>
        <taxon>Bacteria</taxon>
        <taxon>Bacillati</taxon>
        <taxon>Actinomycetota</taxon>
        <taxon>Actinomycetes</taxon>
        <taxon>Micromonosporales</taxon>
        <taxon>Micromonosporaceae</taxon>
        <taxon>Dactylosporangium</taxon>
    </lineage>
</organism>
<sequence>MTTNQPNERLEALPDDDSDDFAAEHEDTTFADQVEGGPEGSSEPESPRGRAGMD</sequence>
<dbReference type="Proteomes" id="UP001143480">
    <property type="component" value="Unassembled WGS sequence"/>
</dbReference>